<dbReference type="AlphaFoldDB" id="A0A1T5F6F1"/>
<dbReference type="Proteomes" id="UP000190897">
    <property type="component" value="Unassembled WGS sequence"/>
</dbReference>
<dbReference type="InterPro" id="IPR016176">
    <property type="entry name" value="Cbl-dep_enz_cat"/>
</dbReference>
<dbReference type="PANTHER" id="PTHR48101">
    <property type="entry name" value="METHYLMALONYL-COA MUTASE, MITOCHONDRIAL-RELATED"/>
    <property type="match status" value="1"/>
</dbReference>
<dbReference type="RefSeq" id="WP_082215394.1">
    <property type="nucleotide sequence ID" value="NZ_FUZA01000003.1"/>
</dbReference>
<gene>
    <name evidence="2" type="ORF">SAMN05660293_02832</name>
</gene>
<dbReference type="OrthoDB" id="9762378at2"/>
<evidence type="ECO:0000313" key="2">
    <source>
        <dbReference type="EMBL" id="SKB91719.1"/>
    </source>
</evidence>
<organism evidence="2 3">
    <name type="scientific">Dyadobacter psychrophilus</name>
    <dbReference type="NCBI Taxonomy" id="651661"/>
    <lineage>
        <taxon>Bacteria</taxon>
        <taxon>Pseudomonadati</taxon>
        <taxon>Bacteroidota</taxon>
        <taxon>Cytophagia</taxon>
        <taxon>Cytophagales</taxon>
        <taxon>Spirosomataceae</taxon>
        <taxon>Dyadobacter</taxon>
    </lineage>
</organism>
<name>A0A1T5F6F1_9BACT</name>
<dbReference type="SUPFAM" id="SSF51703">
    <property type="entry name" value="Cobalamin (vitamin B12)-dependent enzymes"/>
    <property type="match status" value="1"/>
</dbReference>
<evidence type="ECO:0000259" key="1">
    <source>
        <dbReference type="Pfam" id="PF01642"/>
    </source>
</evidence>
<dbReference type="PANTHER" id="PTHR48101:SF1">
    <property type="entry name" value="METHYLMALONYL-COA MUTASE, LARGE SUBUNIT"/>
    <property type="match status" value="1"/>
</dbReference>
<accession>A0A1T5F6F1</accession>
<evidence type="ECO:0000313" key="3">
    <source>
        <dbReference type="Proteomes" id="UP000190897"/>
    </source>
</evidence>
<keyword evidence="3" id="KW-1185">Reference proteome</keyword>
<protein>
    <submittedName>
        <fullName evidence="2">Methylmalonyl-CoA mutase</fullName>
    </submittedName>
</protein>
<dbReference type="STRING" id="651661.SAMN05660293_02832"/>
<dbReference type="Pfam" id="PF01642">
    <property type="entry name" value="MM_CoA_mutase"/>
    <property type="match status" value="1"/>
</dbReference>
<dbReference type="GO" id="GO:0016866">
    <property type="term" value="F:intramolecular transferase activity"/>
    <property type="evidence" value="ECO:0007669"/>
    <property type="project" value="InterPro"/>
</dbReference>
<dbReference type="InterPro" id="IPR006099">
    <property type="entry name" value="MeMalonylCoA_mutase_a/b_cat"/>
</dbReference>
<proteinExistence type="predicted"/>
<dbReference type="GO" id="GO:0031419">
    <property type="term" value="F:cobalamin binding"/>
    <property type="evidence" value="ECO:0007669"/>
    <property type="project" value="InterPro"/>
</dbReference>
<feature type="domain" description="Methylmalonyl-CoA mutase alpha/beta chain catalytic" evidence="1">
    <location>
        <begin position="149"/>
        <end position="428"/>
    </location>
</feature>
<dbReference type="Gene3D" id="3.20.20.240">
    <property type="entry name" value="Methylmalonyl-CoA mutase"/>
    <property type="match status" value="1"/>
</dbReference>
<reference evidence="3" key="1">
    <citation type="submission" date="2017-02" db="EMBL/GenBank/DDBJ databases">
        <authorList>
            <person name="Varghese N."/>
            <person name="Submissions S."/>
        </authorList>
    </citation>
    <scope>NUCLEOTIDE SEQUENCE [LARGE SCALE GENOMIC DNA]</scope>
    <source>
        <strain evidence="3">DSM 22270</strain>
    </source>
</reference>
<dbReference type="EMBL" id="FUZA01000003">
    <property type="protein sequence ID" value="SKB91719.1"/>
    <property type="molecule type" value="Genomic_DNA"/>
</dbReference>
<sequence length="462" mass="51141">MSARLFSDFSPSGKDAWEKQAEKELKGRLKTLSDWTIGADLHLAPYLTNSEIDPEKMAAMQACQKKSPGWQNVPVVKFSEPRKTNVGMKHALENGADAILLDLGSADVAHCEFPKLLHGIRLSDTAIYFQTAENTADVFKEISKNAGYYLKGGIASDPIAEWMRTGKHFIDNINAIVSVLDQTRNMREFRVYMVDGQLFHNNGASPVQELAMMISGIVNYVDLLTDKEISPLTAFNRTMFSLSVGPEFFAEIAKLRAFRFLLSKISDAYQLPRALCKPFLQVQTSSFYNANVAPNTNMIRGSSEAMSAVMGGCNALTVRPFDHPFREPNDFSERIARNVSSILAHESALAYVADPAAGSYTLEKMSLDMADKAWELFLDMEAKGGFIKCFETGFIQNALKASLAQKAKDLGEDKVMIGVNKFIEDADSSFFDEKDLHSSSYNLADKNLSQCFKASTLTASKP</sequence>